<feature type="domain" description="CBS" evidence="12">
    <location>
        <begin position="7"/>
        <end position="66"/>
    </location>
</feature>
<evidence type="ECO:0000256" key="11">
    <source>
        <dbReference type="RuleBase" id="RU004508"/>
    </source>
</evidence>
<evidence type="ECO:0000256" key="5">
    <source>
        <dbReference type="ARBA" id="ARBA00022898"/>
    </source>
</evidence>
<keyword evidence="10" id="KW-0129">CBS domain</keyword>
<evidence type="ECO:0000256" key="1">
    <source>
        <dbReference type="ARBA" id="ARBA00001933"/>
    </source>
</evidence>
<dbReference type="Gene3D" id="3.90.1150.10">
    <property type="entry name" value="Aspartate Aminotransferase, domain 1"/>
    <property type="match status" value="1"/>
</dbReference>
<evidence type="ECO:0000256" key="4">
    <source>
        <dbReference type="ARBA" id="ARBA00022679"/>
    </source>
</evidence>
<evidence type="ECO:0000256" key="9">
    <source>
        <dbReference type="ARBA" id="ARBA00074221"/>
    </source>
</evidence>
<dbReference type="PANTHER" id="PTHR30244">
    <property type="entry name" value="TRANSAMINASE"/>
    <property type="match status" value="1"/>
</dbReference>
<evidence type="ECO:0000256" key="7">
    <source>
        <dbReference type="ARBA" id="ARBA00051587"/>
    </source>
</evidence>
<keyword evidence="5 11" id="KW-0663">Pyridoxal phosphate</keyword>
<comment type="catalytic activity">
    <reaction evidence="7">
        <text>GDP-alpha-D-perosamine + 2-oxoglutarate = GDP-4-dehydro-alpha-D-rhamnose + L-glutamate</text>
        <dbReference type="Rhea" id="RHEA:36779"/>
        <dbReference type="ChEBI" id="CHEBI:16810"/>
        <dbReference type="ChEBI" id="CHEBI:29985"/>
        <dbReference type="ChEBI" id="CHEBI:57964"/>
        <dbReference type="ChEBI" id="CHEBI:73996"/>
        <dbReference type="EC" id="2.6.1.102"/>
    </reaction>
</comment>
<reference evidence="13" key="1">
    <citation type="submission" date="2024-05" db="EMBL/GenBank/DDBJ databases">
        <title>Transcriptome analysis of the degradation process of organic nitrogen by two heterotrophic nitrifying and aerobic denitrifying bacteria, Achromobacter sp. HNDS-1 and Enterobacter sp. HNDS-6.</title>
        <authorList>
            <person name="Huang Y."/>
        </authorList>
    </citation>
    <scope>NUCLEOTIDE SEQUENCE</scope>
    <source>
        <strain evidence="13">HNDS-1</strain>
    </source>
</reference>
<dbReference type="SUPFAM" id="SSF54631">
    <property type="entry name" value="CBS-domain pair"/>
    <property type="match status" value="1"/>
</dbReference>
<dbReference type="Gene3D" id="3.40.640.10">
    <property type="entry name" value="Type I PLP-dependent aspartate aminotransferase-like (Major domain)"/>
    <property type="match status" value="1"/>
</dbReference>
<sequence length="499" mass="54783">MKPTEKKSPITELCVTRGVTLREALERLNQSNHAHGMLLLVSPDGQLERTVTDGDLRRLILNGATLEKTLETLDRTTPIVLTEGYTRHTALELMNQHDINHLPVTDAQGRPIKVVTRADLDAQVFLSSPHLGELEREYVEEAFRTNWIAPLGPNVDNFEKELAAYVGIGHAAALSSGTAAIHLALRILGVTTGDTVFCSSLTFSASANPIVYQGAQPVFIDSEPESWNMSPQALARAFEDAKRKGKLPKAVIVVNLYGQSADMDPILALCDQYGVPLVEDAAESLGARYKGRASGTLGAIGIYSFNGNKIITTSGGGMLVSNDKAIVDRARFLSTQARDPAPHYQHSEIGFNYRMSNILAGVGRGQLKVLEDRVQSRRHVYAQYLDRFQRVPGVHMMPEPDWSFSTHWLSALTLDPKIGVTPTDLIQALGAEHIEARPVWKPMHLQPVFASCEYFKHGEESVSDGLFHNGICLPSGSNMSEGQLERTIACIETALKKRK</sequence>
<comment type="cofactor">
    <cofactor evidence="1">
        <name>pyridoxal 5'-phosphate</name>
        <dbReference type="ChEBI" id="CHEBI:597326"/>
    </cofactor>
</comment>
<dbReference type="PROSITE" id="PS51371">
    <property type="entry name" value="CBS"/>
    <property type="match status" value="2"/>
</dbReference>
<comment type="similarity">
    <text evidence="6 11">Belongs to the DegT/DnrJ/EryC1 family.</text>
</comment>
<dbReference type="PANTHER" id="PTHR30244:SF34">
    <property type="entry name" value="DTDP-4-AMINO-4,6-DIDEOXYGALACTOSE TRANSAMINASE"/>
    <property type="match status" value="1"/>
</dbReference>
<keyword evidence="4" id="KW-0808">Transferase</keyword>
<dbReference type="Gene3D" id="3.10.580.10">
    <property type="entry name" value="CBS-domain"/>
    <property type="match status" value="1"/>
</dbReference>
<feature type="domain" description="CBS" evidence="12">
    <location>
        <begin position="73"/>
        <end position="134"/>
    </location>
</feature>
<dbReference type="InterPro" id="IPR015422">
    <property type="entry name" value="PyrdxlP-dep_Trfase_small"/>
</dbReference>
<dbReference type="EC" id="2.6.1.102" evidence="8"/>
<comment type="pathway">
    <text evidence="2">Bacterial outer membrane biogenesis; LPS O-antigen biosynthesis.</text>
</comment>
<dbReference type="RefSeq" id="WP_278989936.1">
    <property type="nucleotide sequence ID" value="NZ_CP157584.1"/>
</dbReference>
<dbReference type="GO" id="GO:0000271">
    <property type="term" value="P:polysaccharide biosynthetic process"/>
    <property type="evidence" value="ECO:0007669"/>
    <property type="project" value="TreeGrafter"/>
</dbReference>
<evidence type="ECO:0000256" key="2">
    <source>
        <dbReference type="ARBA" id="ARBA00005125"/>
    </source>
</evidence>
<dbReference type="InterPro" id="IPR015421">
    <property type="entry name" value="PyrdxlP-dep_Trfase_major"/>
</dbReference>
<dbReference type="Pfam" id="PF01041">
    <property type="entry name" value="DegT_DnrJ_EryC1"/>
    <property type="match status" value="1"/>
</dbReference>
<gene>
    <name evidence="13" type="ORF">ABFG95_14000</name>
</gene>
<evidence type="ECO:0000256" key="3">
    <source>
        <dbReference type="ARBA" id="ARBA00022576"/>
    </source>
</evidence>
<evidence type="ECO:0000256" key="10">
    <source>
        <dbReference type="PROSITE-ProRule" id="PRU00703"/>
    </source>
</evidence>
<dbReference type="SMART" id="SM00116">
    <property type="entry name" value="CBS"/>
    <property type="match status" value="2"/>
</dbReference>
<dbReference type="AlphaFoldDB" id="A0AAU7LJM4"/>
<dbReference type="GO" id="GO:0102933">
    <property type="term" value="F:GDP-4-dehydro-6-deoxy-D-mannose-4-aminotransferase activity"/>
    <property type="evidence" value="ECO:0007669"/>
    <property type="project" value="UniProtKB-EC"/>
</dbReference>
<accession>A0AAU7LJM4</accession>
<evidence type="ECO:0000256" key="8">
    <source>
        <dbReference type="ARBA" id="ARBA00066317"/>
    </source>
</evidence>
<dbReference type="SUPFAM" id="SSF53383">
    <property type="entry name" value="PLP-dependent transferases"/>
    <property type="match status" value="1"/>
</dbReference>
<dbReference type="InterPro" id="IPR000644">
    <property type="entry name" value="CBS_dom"/>
</dbReference>
<dbReference type="EMBL" id="CP157584">
    <property type="protein sequence ID" value="XBP01547.1"/>
    <property type="molecule type" value="Genomic_DNA"/>
</dbReference>
<dbReference type="InterPro" id="IPR046342">
    <property type="entry name" value="CBS_dom_sf"/>
</dbReference>
<proteinExistence type="inferred from homology"/>
<evidence type="ECO:0000313" key="13">
    <source>
        <dbReference type="EMBL" id="XBP01547.1"/>
    </source>
</evidence>
<dbReference type="InterPro" id="IPR015424">
    <property type="entry name" value="PyrdxlP-dep_Trfase"/>
</dbReference>
<dbReference type="FunFam" id="3.40.640.10:FF:000090">
    <property type="entry name" value="Pyridoxal phosphate-dependent aminotransferase"/>
    <property type="match status" value="1"/>
</dbReference>
<keyword evidence="3 13" id="KW-0032">Aminotransferase</keyword>
<dbReference type="KEGG" id="achh:ABFG95_14000"/>
<protein>
    <recommendedName>
        <fullName evidence="9">GDP-perosamine synthase</fullName>
        <ecNumber evidence="8">2.6.1.102</ecNumber>
    </recommendedName>
</protein>
<dbReference type="CDD" id="cd00616">
    <property type="entry name" value="AHBA_syn"/>
    <property type="match status" value="1"/>
</dbReference>
<dbReference type="InterPro" id="IPR000653">
    <property type="entry name" value="DegT/StrS_aminotransferase"/>
</dbReference>
<name>A0AAU7LJM4_9BURK</name>
<organism evidence="13">
    <name type="scientific">Achromobacter sp. HNDS-1</name>
    <dbReference type="NCBI Taxonomy" id="3151598"/>
    <lineage>
        <taxon>Bacteria</taxon>
        <taxon>Pseudomonadati</taxon>
        <taxon>Pseudomonadota</taxon>
        <taxon>Betaproteobacteria</taxon>
        <taxon>Burkholderiales</taxon>
        <taxon>Alcaligenaceae</taxon>
        <taxon>Achromobacter</taxon>
    </lineage>
</organism>
<dbReference type="Pfam" id="PF00571">
    <property type="entry name" value="CBS"/>
    <property type="match status" value="1"/>
</dbReference>
<evidence type="ECO:0000259" key="12">
    <source>
        <dbReference type="PROSITE" id="PS51371"/>
    </source>
</evidence>
<evidence type="ECO:0000256" key="6">
    <source>
        <dbReference type="ARBA" id="ARBA00037999"/>
    </source>
</evidence>
<dbReference type="GO" id="GO:0030170">
    <property type="term" value="F:pyridoxal phosphate binding"/>
    <property type="evidence" value="ECO:0007669"/>
    <property type="project" value="TreeGrafter"/>
</dbReference>